<gene>
    <name evidence="2" type="ORF">SAMN05216323_109415</name>
</gene>
<organism evidence="2 3">
    <name type="scientific">Williamwhitmania taraxaci</name>
    <dbReference type="NCBI Taxonomy" id="1640674"/>
    <lineage>
        <taxon>Bacteria</taxon>
        <taxon>Pseudomonadati</taxon>
        <taxon>Bacteroidota</taxon>
        <taxon>Bacteroidia</taxon>
        <taxon>Bacteroidales</taxon>
        <taxon>Williamwhitmaniaceae</taxon>
        <taxon>Williamwhitmania</taxon>
    </lineage>
</organism>
<accession>A0A1G6SHX0</accession>
<feature type="domain" description="DUF2007" evidence="1">
    <location>
        <begin position="13"/>
        <end position="74"/>
    </location>
</feature>
<reference evidence="2 3" key="1">
    <citation type="submission" date="2016-09" db="EMBL/GenBank/DDBJ databases">
        <authorList>
            <person name="Capua I."/>
            <person name="De Benedictis P."/>
            <person name="Joannis T."/>
            <person name="Lombin L.H."/>
            <person name="Cattoli G."/>
        </authorList>
    </citation>
    <scope>NUCLEOTIDE SEQUENCE [LARGE SCALE GENOMIC DNA]</scope>
    <source>
        <strain evidence="2 3">A7P-90m</strain>
    </source>
</reference>
<evidence type="ECO:0000313" key="3">
    <source>
        <dbReference type="Proteomes" id="UP000199452"/>
    </source>
</evidence>
<dbReference type="STRING" id="1640674.SAMN05216323_109415"/>
<dbReference type="RefSeq" id="WP_092440855.1">
    <property type="nucleotide sequence ID" value="NZ_FMYP01000094.1"/>
</dbReference>
<dbReference type="OrthoDB" id="797774at2"/>
<dbReference type="Pfam" id="PF09413">
    <property type="entry name" value="DUF2007"/>
    <property type="match status" value="1"/>
</dbReference>
<evidence type="ECO:0000259" key="1">
    <source>
        <dbReference type="Pfam" id="PF09413"/>
    </source>
</evidence>
<name>A0A1G6SHX0_9BACT</name>
<dbReference type="AlphaFoldDB" id="A0A1G6SHX0"/>
<dbReference type="InterPro" id="IPR018551">
    <property type="entry name" value="DUF2007"/>
</dbReference>
<keyword evidence="3" id="KW-1185">Reference proteome</keyword>
<proteinExistence type="predicted"/>
<protein>
    <submittedName>
        <fullName evidence="2">Putative signal transducing protein</fullName>
    </submittedName>
</protein>
<dbReference type="Proteomes" id="UP000199452">
    <property type="component" value="Unassembled WGS sequence"/>
</dbReference>
<dbReference type="EMBL" id="FMYP01000094">
    <property type="protein sequence ID" value="SDD16241.1"/>
    <property type="molecule type" value="Genomic_DNA"/>
</dbReference>
<sequence length="88" mass="9530">MDNQTELVAIYVGEQWQATIVKELLNDNGINAFIENELMGSIAPWQIAAGGMASVTVMIASSDYVLAKPLVDEFTNGSNPLPEEADEE</sequence>
<evidence type="ECO:0000313" key="2">
    <source>
        <dbReference type="EMBL" id="SDD16241.1"/>
    </source>
</evidence>